<accession>A0A346LU58</accession>
<keyword evidence="1" id="KW-0808">Transferase</keyword>
<evidence type="ECO:0000313" key="1">
    <source>
        <dbReference type="EMBL" id="AXQ00101.1"/>
    </source>
</evidence>
<dbReference type="GO" id="GO:0016740">
    <property type="term" value="F:transferase activity"/>
    <property type="evidence" value="ECO:0007669"/>
    <property type="project" value="UniProtKB-KW"/>
</dbReference>
<dbReference type="Gene3D" id="3.40.50.2000">
    <property type="entry name" value="Glycogen Phosphorylase B"/>
    <property type="match status" value="1"/>
</dbReference>
<organismHost>
    <name type="scientific">Saccharolobus shibatae</name>
    <dbReference type="NCBI Taxonomy" id="2286"/>
</organismHost>
<name>A0A346LU58_SUFV1</name>
<gene>
    <name evidence="1" type="ORF">SFV1gp19</name>
</gene>
<keyword evidence="2" id="KW-1185">Reference proteome</keyword>
<proteinExistence type="predicted"/>
<organism evidence="1">
    <name type="scientific">Sulfolobus filamentous virus 1</name>
    <name type="common">SFV1</name>
    <name type="synonym">Sulfolobus virus SFV-1</name>
    <dbReference type="NCBI Taxonomy" id="2304198"/>
    <lineage>
        <taxon>Viruses</taxon>
        <taxon>Adnaviria</taxon>
        <taxon>Zilligvirae</taxon>
        <taxon>Taleaviricota</taxon>
        <taxon>Tokiviricetes</taxon>
        <taxon>Ligamenvirales</taxon>
        <taxon>Lipothrixviridae</taxon>
        <taxon>Alphalipothrixvirus</taxon>
        <taxon>Alphalipothrixvirus beppuense</taxon>
    </lineage>
</organism>
<sequence length="285" mass="33335">MKGYGWENQVKYEYVNEYPSPSQVPKLIVIGDHIFLPQIATRYEKVVMWTDTPLVDCNFIKSDNIVFVPASNFVKAILENCEVKNITEVVHKPMTVRNLDVKKEYDLVTVLTQPFRKGHDILGRVLRKLDNMTDKTVTLRLRVHQDIRLFFTNFKKIKITDIPETSNYVDFLKEVGKSRVMLFPSQVEGIGYPAIESVVLNQQLIMGDIDATREFVNVKSARLTDVKLVLSPNTNHWFLFQYYDEDEYLELLMKALNDEKVCKPTIKTEDIFYVEELYKKVFEFI</sequence>
<reference evidence="1" key="1">
    <citation type="journal article" date="2018" name="Nat. Commun.">
        <title>Structural conservation in a membrane-enveloped filamentous virus infecting a hyperthermophilic acidophile.</title>
        <authorList>
            <person name="Liu Y."/>
            <person name="Osinski T."/>
            <person name="Wang F."/>
            <person name="Krupovic M."/>
            <person name="Schouten S."/>
            <person name="Kasson P."/>
            <person name="Prangishvili D."/>
            <person name="Egelman E.H."/>
        </authorList>
    </citation>
    <scope>NUCLEOTIDE SEQUENCE [LARGE SCALE GENOMIC DNA]</scope>
    <source>
        <strain evidence="1">S48</strain>
    </source>
</reference>
<protein>
    <submittedName>
        <fullName evidence="1">Putative glycosyltransferase</fullName>
    </submittedName>
</protein>
<dbReference type="Proteomes" id="UP000263690">
    <property type="component" value="Segment"/>
</dbReference>
<dbReference type="EMBL" id="MH447526">
    <property type="protein sequence ID" value="AXQ00101.1"/>
    <property type="molecule type" value="Genomic_DNA"/>
</dbReference>
<dbReference type="SUPFAM" id="SSF53756">
    <property type="entry name" value="UDP-Glycosyltransferase/glycogen phosphorylase"/>
    <property type="match status" value="1"/>
</dbReference>
<evidence type="ECO:0000313" key="2">
    <source>
        <dbReference type="Proteomes" id="UP000263690"/>
    </source>
</evidence>